<proteinExistence type="predicted"/>
<feature type="compositionally biased region" description="Polar residues" evidence="1">
    <location>
        <begin position="14"/>
        <end position="31"/>
    </location>
</feature>
<gene>
    <name evidence="2" type="ORF">NTEN_LOCUS3170</name>
</gene>
<dbReference type="AlphaFoldDB" id="A0A6H5G2V9"/>
<evidence type="ECO:0000313" key="2">
    <source>
        <dbReference type="EMBL" id="CAA9996714.1"/>
    </source>
</evidence>
<reference evidence="2 3" key="1">
    <citation type="submission" date="2020-02" db="EMBL/GenBank/DDBJ databases">
        <authorList>
            <person name="Ferguson B K."/>
        </authorList>
    </citation>
    <scope>NUCLEOTIDE SEQUENCE [LARGE SCALE GENOMIC DNA]</scope>
</reference>
<feature type="non-terminal residue" evidence="2">
    <location>
        <position position="1"/>
    </location>
</feature>
<name>A0A6H5G2V9_9HEMI</name>
<feature type="region of interest" description="Disordered" evidence="1">
    <location>
        <begin position="1"/>
        <end position="52"/>
    </location>
</feature>
<keyword evidence="3" id="KW-1185">Reference proteome</keyword>
<evidence type="ECO:0000256" key="1">
    <source>
        <dbReference type="SAM" id="MobiDB-lite"/>
    </source>
</evidence>
<dbReference type="Proteomes" id="UP000479000">
    <property type="component" value="Unassembled WGS sequence"/>
</dbReference>
<sequence>TTRPVASGRRRAENNNVLENRSKSARSTIRQEYSRWSGRSSSTRGTERPEIG</sequence>
<protein>
    <submittedName>
        <fullName evidence="2">Uncharacterized protein</fullName>
    </submittedName>
</protein>
<evidence type="ECO:0000313" key="3">
    <source>
        <dbReference type="Proteomes" id="UP000479000"/>
    </source>
</evidence>
<accession>A0A6H5G2V9</accession>
<organism evidence="2 3">
    <name type="scientific">Nesidiocoris tenuis</name>
    <dbReference type="NCBI Taxonomy" id="355587"/>
    <lineage>
        <taxon>Eukaryota</taxon>
        <taxon>Metazoa</taxon>
        <taxon>Ecdysozoa</taxon>
        <taxon>Arthropoda</taxon>
        <taxon>Hexapoda</taxon>
        <taxon>Insecta</taxon>
        <taxon>Pterygota</taxon>
        <taxon>Neoptera</taxon>
        <taxon>Paraneoptera</taxon>
        <taxon>Hemiptera</taxon>
        <taxon>Heteroptera</taxon>
        <taxon>Panheteroptera</taxon>
        <taxon>Cimicomorpha</taxon>
        <taxon>Miridae</taxon>
        <taxon>Dicyphina</taxon>
        <taxon>Nesidiocoris</taxon>
    </lineage>
</organism>
<feature type="compositionally biased region" description="Low complexity" evidence="1">
    <location>
        <begin position="34"/>
        <end position="44"/>
    </location>
</feature>
<dbReference type="EMBL" id="CADCXU010004858">
    <property type="protein sequence ID" value="CAA9996714.1"/>
    <property type="molecule type" value="Genomic_DNA"/>
</dbReference>